<protein>
    <recommendedName>
        <fullName evidence="3">Peptidase S1 domain-containing protein</fullName>
    </recommendedName>
</protein>
<dbReference type="EMBL" id="GL732700">
    <property type="protein sequence ID" value="EFX66544.1"/>
    <property type="molecule type" value="Genomic_DNA"/>
</dbReference>
<dbReference type="Gene3D" id="2.40.10.10">
    <property type="entry name" value="Trypsin-like serine proteases"/>
    <property type="match status" value="1"/>
</dbReference>
<dbReference type="PhylomeDB" id="E9HNY3"/>
<organism evidence="4 5">
    <name type="scientific">Daphnia pulex</name>
    <name type="common">Water flea</name>
    <dbReference type="NCBI Taxonomy" id="6669"/>
    <lineage>
        <taxon>Eukaryota</taxon>
        <taxon>Metazoa</taxon>
        <taxon>Ecdysozoa</taxon>
        <taxon>Arthropoda</taxon>
        <taxon>Crustacea</taxon>
        <taxon>Branchiopoda</taxon>
        <taxon>Diplostraca</taxon>
        <taxon>Cladocera</taxon>
        <taxon>Anomopoda</taxon>
        <taxon>Daphniidae</taxon>
        <taxon>Daphnia</taxon>
    </lineage>
</organism>
<dbReference type="STRING" id="6669.E9HNY3"/>
<keyword evidence="5" id="KW-1185">Reference proteome</keyword>
<dbReference type="HOGENOM" id="CLU_006842_7_0_1"/>
<keyword evidence="2" id="KW-0732">Signal</keyword>
<dbReference type="KEGG" id="dpx:DAPPUDRAFT_231816"/>
<sequence length="258" mass="27872">MKLTTLLTALAFVALTSGAPSEDRIYGGATTTTAIPYLVSIVVNEQHVCGGWIYNNDWIVTTASCVVNYEPSQLSVIAAQVSLLQPDTDEVSVNVFKIYRYSSTYDPLTKLDDIAMLQLATPLTFGTNVNFVRYEEAVEDGTIEAVFAGWGGTLEGNLPSTKLRTMTVTFPGDCSTYTAEEYKQNYMLCAGTATDTSSPCQYDEGSPLVQNIDGVDYAVGIMSKNKGCGVAPATSTVYTRLSAYYAWFNTIAGLQPPL</sequence>
<dbReference type="InterPro" id="IPR001254">
    <property type="entry name" value="Trypsin_dom"/>
</dbReference>
<dbReference type="GO" id="GO:0006508">
    <property type="term" value="P:proteolysis"/>
    <property type="evidence" value="ECO:0007669"/>
    <property type="project" value="InterPro"/>
</dbReference>
<dbReference type="InterPro" id="IPR009003">
    <property type="entry name" value="Peptidase_S1_PA"/>
</dbReference>
<dbReference type="SMART" id="SM00020">
    <property type="entry name" value="Tryp_SPc"/>
    <property type="match status" value="1"/>
</dbReference>
<dbReference type="CDD" id="cd00190">
    <property type="entry name" value="Tryp_SPc"/>
    <property type="match status" value="1"/>
</dbReference>
<evidence type="ECO:0000256" key="2">
    <source>
        <dbReference type="SAM" id="SignalP"/>
    </source>
</evidence>
<dbReference type="InterPro" id="IPR001314">
    <property type="entry name" value="Peptidase_S1A"/>
</dbReference>
<dbReference type="PANTHER" id="PTHR24258:SF140">
    <property type="entry name" value="BCDNA.GH08420-RELATED"/>
    <property type="match status" value="1"/>
</dbReference>
<dbReference type="eggNOG" id="KOG3627">
    <property type="taxonomic scope" value="Eukaryota"/>
</dbReference>
<dbReference type="FunFam" id="2.40.10.10:FF:000068">
    <property type="entry name" value="transmembrane protease serine 2"/>
    <property type="match status" value="1"/>
</dbReference>
<dbReference type="FunCoup" id="E9HNY3">
    <property type="interactions" value="79"/>
</dbReference>
<evidence type="ECO:0000259" key="3">
    <source>
        <dbReference type="PROSITE" id="PS50240"/>
    </source>
</evidence>
<accession>E9HNY3</accession>
<dbReference type="PANTHER" id="PTHR24258">
    <property type="entry name" value="SERINE PROTEASE-RELATED"/>
    <property type="match status" value="1"/>
</dbReference>
<gene>
    <name evidence="4" type="ORF">DAPPUDRAFT_231816</name>
</gene>
<name>E9HNY3_DAPPU</name>
<feature type="signal peptide" evidence="2">
    <location>
        <begin position="1"/>
        <end position="18"/>
    </location>
</feature>
<dbReference type="InParanoid" id="E9HNY3"/>
<dbReference type="Pfam" id="PF00089">
    <property type="entry name" value="Trypsin"/>
    <property type="match status" value="1"/>
</dbReference>
<evidence type="ECO:0000256" key="1">
    <source>
        <dbReference type="ARBA" id="ARBA00023157"/>
    </source>
</evidence>
<dbReference type="GO" id="GO:0004252">
    <property type="term" value="F:serine-type endopeptidase activity"/>
    <property type="evidence" value="ECO:0007669"/>
    <property type="project" value="InterPro"/>
</dbReference>
<proteinExistence type="predicted"/>
<evidence type="ECO:0000313" key="4">
    <source>
        <dbReference type="EMBL" id="EFX66544.1"/>
    </source>
</evidence>
<dbReference type="SUPFAM" id="SSF50494">
    <property type="entry name" value="Trypsin-like serine proteases"/>
    <property type="match status" value="1"/>
</dbReference>
<dbReference type="Proteomes" id="UP000000305">
    <property type="component" value="Unassembled WGS sequence"/>
</dbReference>
<dbReference type="OrthoDB" id="6755574at2759"/>
<dbReference type="PROSITE" id="PS50240">
    <property type="entry name" value="TRYPSIN_DOM"/>
    <property type="match status" value="1"/>
</dbReference>
<keyword evidence="1" id="KW-1015">Disulfide bond</keyword>
<dbReference type="InterPro" id="IPR043504">
    <property type="entry name" value="Peptidase_S1_PA_chymotrypsin"/>
</dbReference>
<dbReference type="PRINTS" id="PR00722">
    <property type="entry name" value="CHYMOTRYPSIN"/>
</dbReference>
<reference evidence="4 5" key="1">
    <citation type="journal article" date="2011" name="Science">
        <title>The ecoresponsive genome of Daphnia pulex.</title>
        <authorList>
            <person name="Colbourne J.K."/>
            <person name="Pfrender M.E."/>
            <person name="Gilbert D."/>
            <person name="Thomas W.K."/>
            <person name="Tucker A."/>
            <person name="Oakley T.H."/>
            <person name="Tokishita S."/>
            <person name="Aerts A."/>
            <person name="Arnold G.J."/>
            <person name="Basu M.K."/>
            <person name="Bauer D.J."/>
            <person name="Caceres C.E."/>
            <person name="Carmel L."/>
            <person name="Casola C."/>
            <person name="Choi J.H."/>
            <person name="Detter J.C."/>
            <person name="Dong Q."/>
            <person name="Dusheyko S."/>
            <person name="Eads B.D."/>
            <person name="Frohlich T."/>
            <person name="Geiler-Samerotte K.A."/>
            <person name="Gerlach D."/>
            <person name="Hatcher P."/>
            <person name="Jogdeo S."/>
            <person name="Krijgsveld J."/>
            <person name="Kriventseva E.V."/>
            <person name="Kultz D."/>
            <person name="Laforsch C."/>
            <person name="Lindquist E."/>
            <person name="Lopez J."/>
            <person name="Manak J.R."/>
            <person name="Muller J."/>
            <person name="Pangilinan J."/>
            <person name="Patwardhan R.P."/>
            <person name="Pitluck S."/>
            <person name="Pritham E.J."/>
            <person name="Rechtsteiner A."/>
            <person name="Rho M."/>
            <person name="Rogozin I.B."/>
            <person name="Sakarya O."/>
            <person name="Salamov A."/>
            <person name="Schaack S."/>
            <person name="Shapiro H."/>
            <person name="Shiga Y."/>
            <person name="Skalitzky C."/>
            <person name="Smith Z."/>
            <person name="Souvorov A."/>
            <person name="Sung W."/>
            <person name="Tang Z."/>
            <person name="Tsuchiya D."/>
            <person name="Tu H."/>
            <person name="Vos H."/>
            <person name="Wang M."/>
            <person name="Wolf Y.I."/>
            <person name="Yamagata H."/>
            <person name="Yamada T."/>
            <person name="Ye Y."/>
            <person name="Shaw J.R."/>
            <person name="Andrews J."/>
            <person name="Crease T.J."/>
            <person name="Tang H."/>
            <person name="Lucas S.M."/>
            <person name="Robertson H.M."/>
            <person name="Bork P."/>
            <person name="Koonin E.V."/>
            <person name="Zdobnov E.M."/>
            <person name="Grigoriev I.V."/>
            <person name="Lynch M."/>
            <person name="Boore J.L."/>
        </authorList>
    </citation>
    <scope>NUCLEOTIDE SEQUENCE [LARGE SCALE GENOMIC DNA]</scope>
</reference>
<dbReference type="AlphaFoldDB" id="E9HNY3"/>
<evidence type="ECO:0000313" key="5">
    <source>
        <dbReference type="Proteomes" id="UP000000305"/>
    </source>
</evidence>
<feature type="chain" id="PRO_5003241239" description="Peptidase S1 domain-containing protein" evidence="2">
    <location>
        <begin position="19"/>
        <end position="258"/>
    </location>
</feature>
<feature type="domain" description="Peptidase S1" evidence="3">
    <location>
        <begin position="25"/>
        <end position="253"/>
    </location>
</feature>